<evidence type="ECO:0000313" key="1">
    <source>
        <dbReference type="EMBL" id="KJF41660.1"/>
    </source>
</evidence>
<evidence type="ECO:0000313" key="2">
    <source>
        <dbReference type="Proteomes" id="UP000032544"/>
    </source>
</evidence>
<gene>
    <name evidence="1" type="ORF">LH29_23920</name>
</gene>
<protein>
    <submittedName>
        <fullName evidence="1">Uncharacterized protein</fullName>
    </submittedName>
</protein>
<comment type="caution">
    <text evidence="1">The sequence shown here is derived from an EMBL/GenBank/DDBJ whole genome shotgun (WGS) entry which is preliminary data.</text>
</comment>
<keyword evidence="2" id="KW-1185">Reference proteome</keyword>
<dbReference type="OrthoDB" id="1117347at2"/>
<dbReference type="EMBL" id="JRHC01000010">
    <property type="protein sequence ID" value="KJF41660.1"/>
    <property type="molecule type" value="Genomic_DNA"/>
</dbReference>
<proteinExistence type="predicted"/>
<organism evidence="1 2">
    <name type="scientific">Draconibacterium sediminis</name>
    <dbReference type="NCBI Taxonomy" id="1544798"/>
    <lineage>
        <taxon>Bacteria</taxon>
        <taxon>Pseudomonadati</taxon>
        <taxon>Bacteroidota</taxon>
        <taxon>Bacteroidia</taxon>
        <taxon>Marinilabiliales</taxon>
        <taxon>Prolixibacteraceae</taxon>
        <taxon>Draconibacterium</taxon>
    </lineage>
</organism>
<accession>A0A0D8J3W2</accession>
<dbReference type="RefSeq" id="WP_045033686.1">
    <property type="nucleotide sequence ID" value="NZ_JRHC01000010.1"/>
</dbReference>
<reference evidence="1 2" key="1">
    <citation type="submission" date="2014-09" db="EMBL/GenBank/DDBJ databases">
        <title>Draft Genome Sequence of Draconibacterium sp. JN14CK-3.</title>
        <authorList>
            <person name="Dong C."/>
            <person name="Lai Q."/>
            <person name="Shao Z."/>
        </authorList>
    </citation>
    <scope>NUCLEOTIDE SEQUENCE [LARGE SCALE GENOMIC DNA]</scope>
    <source>
        <strain evidence="1 2">JN14CK-3</strain>
    </source>
</reference>
<dbReference type="Proteomes" id="UP000032544">
    <property type="component" value="Unassembled WGS sequence"/>
</dbReference>
<name>A0A0D8J3W2_9BACT</name>
<dbReference type="AlphaFoldDB" id="A0A0D8J3W2"/>
<sequence length="228" mass="26498">MENTIHLNGIVIKHEKLVQIALSTPNNVYIAEASSPYADYYGHSPRTATPNSIFLFTKRFHFLEQLMCYTPGIEKCLHERINIASAIIESGDKQFPAIRVKDFPDYSQLVKLQKCLSEKNMPLVEKIHLEEEVKTIVSKVFVLKELEPDFFIDQVEEHKGYFIVDRHFESEEFQRAITQIRYNGVCKLFDAEQGVLFNNGKLIHIVRIFSEALDLDMLKCIRKEFVKL</sequence>